<dbReference type="EMBL" id="JAKLMC020000006">
    <property type="protein sequence ID" value="KAK5955650.1"/>
    <property type="molecule type" value="Genomic_DNA"/>
</dbReference>
<dbReference type="Gene3D" id="3.40.50.150">
    <property type="entry name" value="Vaccinia Virus protein VP39"/>
    <property type="match status" value="2"/>
</dbReference>
<accession>A0AAN8ETT1</accession>
<dbReference type="PROSITE" id="PS01230">
    <property type="entry name" value="TRMA_1"/>
    <property type="match status" value="1"/>
</dbReference>
<evidence type="ECO:0000256" key="3">
    <source>
        <dbReference type="ARBA" id="ARBA00022691"/>
    </source>
</evidence>
<dbReference type="PANTHER" id="PTHR11061">
    <property type="entry name" value="RNA M5U METHYLTRANSFERASE"/>
    <property type="match status" value="1"/>
</dbReference>
<evidence type="ECO:0000313" key="7">
    <source>
        <dbReference type="EMBL" id="KAK5955650.1"/>
    </source>
</evidence>
<dbReference type="AlphaFoldDB" id="A0AAN8ETT1"/>
<feature type="binding site" evidence="4">
    <location>
        <position position="503"/>
    </location>
    <ligand>
        <name>S-adenosyl-L-methionine</name>
        <dbReference type="ChEBI" id="CHEBI:59789"/>
    </ligand>
</feature>
<dbReference type="Gene3D" id="2.40.50.140">
    <property type="entry name" value="Nucleic acid-binding proteins"/>
    <property type="match status" value="1"/>
</dbReference>
<feature type="binding site" evidence="4">
    <location>
        <position position="393"/>
    </location>
    <ligand>
        <name>S-adenosyl-L-methionine</name>
        <dbReference type="ChEBI" id="CHEBI:59789"/>
    </ligand>
</feature>
<dbReference type="InterPro" id="IPR012340">
    <property type="entry name" value="NA-bd_OB-fold"/>
</dbReference>
<dbReference type="InterPro" id="IPR030390">
    <property type="entry name" value="MeTrfase_TrmA_AS"/>
</dbReference>
<evidence type="ECO:0000256" key="4">
    <source>
        <dbReference type="PROSITE-ProRule" id="PRU01024"/>
    </source>
</evidence>
<dbReference type="GO" id="GO:0032259">
    <property type="term" value="P:methylation"/>
    <property type="evidence" value="ECO:0007669"/>
    <property type="project" value="UniProtKB-KW"/>
</dbReference>
<dbReference type="GO" id="GO:0009451">
    <property type="term" value="P:RNA modification"/>
    <property type="evidence" value="ECO:0007669"/>
    <property type="project" value="UniProtKB-ARBA"/>
</dbReference>
<dbReference type="SUPFAM" id="SSF50249">
    <property type="entry name" value="Nucleic acid-binding proteins"/>
    <property type="match status" value="1"/>
</dbReference>
<dbReference type="Pfam" id="PF05958">
    <property type="entry name" value="tRNA_U5-meth_tr"/>
    <property type="match status" value="1"/>
</dbReference>
<keyword evidence="2 4" id="KW-0808">Transferase</keyword>
<comment type="caution">
    <text evidence="7">The sequence shown here is derived from an EMBL/GenBank/DDBJ whole genome shotgun (WGS) entry which is preliminary data.</text>
</comment>
<feature type="binding site" evidence="4">
    <location>
        <position position="435"/>
    </location>
    <ligand>
        <name>S-adenosyl-L-methionine</name>
        <dbReference type="ChEBI" id="CHEBI:59789"/>
    </ligand>
</feature>
<feature type="region of interest" description="Disordered" evidence="6">
    <location>
        <begin position="45"/>
        <end position="69"/>
    </location>
</feature>
<evidence type="ECO:0000256" key="5">
    <source>
        <dbReference type="PROSITE-ProRule" id="PRU10015"/>
    </source>
</evidence>
<dbReference type="PROSITE" id="PS01231">
    <property type="entry name" value="TRMA_2"/>
    <property type="match status" value="1"/>
</dbReference>
<feature type="compositionally biased region" description="Polar residues" evidence="6">
    <location>
        <begin position="298"/>
        <end position="313"/>
    </location>
</feature>
<protein>
    <submittedName>
        <fullName evidence="7">tRNA(M5U54)methyltransferase</fullName>
        <ecNumber evidence="7">2.1.1.35</ecNumber>
    </submittedName>
</protein>
<comment type="similarity">
    <text evidence="4">Belongs to the class I-like SAM-binding methyltransferase superfamily. RNA M5U methyltransferase family.</text>
</comment>
<organism evidence="7 8">
    <name type="scientific">Knufia fluminis</name>
    <dbReference type="NCBI Taxonomy" id="191047"/>
    <lineage>
        <taxon>Eukaryota</taxon>
        <taxon>Fungi</taxon>
        <taxon>Dikarya</taxon>
        <taxon>Ascomycota</taxon>
        <taxon>Pezizomycotina</taxon>
        <taxon>Eurotiomycetes</taxon>
        <taxon>Chaetothyriomycetidae</taxon>
        <taxon>Chaetothyriales</taxon>
        <taxon>Trichomeriaceae</taxon>
        <taxon>Knufia</taxon>
    </lineage>
</organism>
<feature type="binding site" evidence="4">
    <location>
        <position position="456"/>
    </location>
    <ligand>
        <name>S-adenosyl-L-methionine</name>
        <dbReference type="ChEBI" id="CHEBI:59789"/>
    </ligand>
</feature>
<keyword evidence="3 4" id="KW-0949">S-adenosyl-L-methionine</keyword>
<proteinExistence type="inferred from homology"/>
<feature type="compositionally biased region" description="Basic and acidic residues" evidence="6">
    <location>
        <begin position="1"/>
        <end position="16"/>
    </location>
</feature>
<dbReference type="InterPro" id="IPR029063">
    <property type="entry name" value="SAM-dependent_MTases_sf"/>
</dbReference>
<reference evidence="7 8" key="1">
    <citation type="submission" date="2022-12" db="EMBL/GenBank/DDBJ databases">
        <title>Genomic features and morphological characterization of a novel Knufia sp. strain isolated from spacecraft assembly facility.</title>
        <authorList>
            <person name="Teixeira M."/>
            <person name="Chander A.M."/>
            <person name="Stajich J.E."/>
            <person name="Venkateswaran K."/>
        </authorList>
    </citation>
    <scope>NUCLEOTIDE SEQUENCE [LARGE SCALE GENOMIC DNA]</scope>
    <source>
        <strain evidence="7 8">FJI-L2-BK-P2</strain>
    </source>
</reference>
<feature type="active site" evidence="5">
    <location>
        <position position="530"/>
    </location>
</feature>
<name>A0AAN8ETT1_9EURO</name>
<dbReference type="InterPro" id="IPR030391">
    <property type="entry name" value="MeTrfase_TrmA_CS"/>
</dbReference>
<evidence type="ECO:0000313" key="8">
    <source>
        <dbReference type="Proteomes" id="UP001316803"/>
    </source>
</evidence>
<dbReference type="PANTHER" id="PTHR11061:SF30">
    <property type="entry name" value="TRNA (URACIL(54)-C(5))-METHYLTRANSFERASE"/>
    <property type="match status" value="1"/>
</dbReference>
<gene>
    <name evidence="7" type="primary">TRM2</name>
    <name evidence="7" type="ORF">OHC33_003291</name>
</gene>
<dbReference type="Proteomes" id="UP001316803">
    <property type="component" value="Unassembled WGS sequence"/>
</dbReference>
<sequence length="610" mass="68056">MEKKRKLDIQRAERPRKTPKSVPFLPQGSNDEVIDIEVTELLSKASISESNGHANGPENPSQDDASVQASTTKYTKPMELNQEVEFEIIQLSSTGDGLAYNSTRDHIFAIPFSVPGDRVLAKPFKWQGKFTACDYIKTIRPSPSREGVTPKCKYFTKCSGCQFQMMPYDSQLEHKRGIVQRAFKHFSGLKDEQVPEVLPTMGSPLQYGYRTKLSPHFSAPNEYGRQNSRSVVPDIGYNMKGRMRVMDIESCPIGTDILQEGLRIERKRVADNIQSYKRGATILLRESTQRKYHDADSTETSTSNQASPQGQLVHSNPIDMTLLSEDVHHDDNGTPSITYSYPTHTDTKTYTSDSGAQAKEYITTTTTPSNPNENLPPTTKTYHFSNTAGSFFQNNNSILGPFTSYMYEQCIPKSKSTNNGSQPSKSPIKYLLDAYSGSGLFTLTLSSHFKSSLGIDIDARSISAARLNAERNNVNNAGFVDADASALFADVPYPAAETVVVIDPPRKGCDKEFLKQLRRFGAGRVIYVSCNVHSQARDVGILVNGFHRDEEKRYSGDIAQPLDQQWEEEGLYKYEIESLRGFDFFPQTGHVEGVCVLNRVEKKMAEGSKA</sequence>
<dbReference type="PROSITE" id="PS51622">
    <property type="entry name" value="SAM_MT_RNA_M5U_2"/>
    <property type="match status" value="1"/>
</dbReference>
<feature type="region of interest" description="Disordered" evidence="6">
    <location>
        <begin position="1"/>
        <end position="29"/>
    </location>
</feature>
<dbReference type="CDD" id="cd02440">
    <property type="entry name" value="AdoMet_MTases"/>
    <property type="match status" value="1"/>
</dbReference>
<dbReference type="PROSITE" id="PS51687">
    <property type="entry name" value="SAM_MT_RNA_M5U"/>
    <property type="match status" value="1"/>
</dbReference>
<dbReference type="EC" id="2.1.1.35" evidence="7"/>
<keyword evidence="8" id="KW-1185">Reference proteome</keyword>
<dbReference type="InterPro" id="IPR010280">
    <property type="entry name" value="U5_MeTrfase_fam"/>
</dbReference>
<feature type="region of interest" description="Disordered" evidence="6">
    <location>
        <begin position="288"/>
        <end position="313"/>
    </location>
</feature>
<keyword evidence="1 4" id="KW-0489">Methyltransferase</keyword>
<evidence type="ECO:0000256" key="6">
    <source>
        <dbReference type="SAM" id="MobiDB-lite"/>
    </source>
</evidence>
<dbReference type="InterPro" id="IPR025795">
    <property type="entry name" value="tRNA_(uracil-5-)_MeTrfase"/>
</dbReference>
<feature type="active site" description="Nucleophile" evidence="4">
    <location>
        <position position="530"/>
    </location>
</feature>
<evidence type="ECO:0000256" key="2">
    <source>
        <dbReference type="ARBA" id="ARBA00022679"/>
    </source>
</evidence>
<dbReference type="GO" id="GO:0030697">
    <property type="term" value="F:tRNA (uracil(54)-C5)-methyltransferase activity, S-adenosyl methionine-dependent"/>
    <property type="evidence" value="ECO:0007669"/>
    <property type="project" value="UniProtKB-EC"/>
</dbReference>
<dbReference type="SUPFAM" id="SSF53335">
    <property type="entry name" value="S-adenosyl-L-methionine-dependent methyltransferases"/>
    <property type="match status" value="1"/>
</dbReference>
<evidence type="ECO:0000256" key="1">
    <source>
        <dbReference type="ARBA" id="ARBA00022603"/>
    </source>
</evidence>
<dbReference type="GO" id="GO:0008033">
    <property type="term" value="P:tRNA processing"/>
    <property type="evidence" value="ECO:0007669"/>
    <property type="project" value="InterPro"/>
</dbReference>